<dbReference type="Gene3D" id="1.10.340.70">
    <property type="match status" value="1"/>
</dbReference>
<name>A5B0B4_VITVI</name>
<dbReference type="InterPro" id="IPR041588">
    <property type="entry name" value="Integrase_H2C2"/>
</dbReference>
<organism evidence="2">
    <name type="scientific">Vitis vinifera</name>
    <name type="common">Grape</name>
    <dbReference type="NCBI Taxonomy" id="29760"/>
    <lineage>
        <taxon>Eukaryota</taxon>
        <taxon>Viridiplantae</taxon>
        <taxon>Streptophyta</taxon>
        <taxon>Embryophyta</taxon>
        <taxon>Tracheophyta</taxon>
        <taxon>Spermatophyta</taxon>
        <taxon>Magnoliopsida</taxon>
        <taxon>eudicotyledons</taxon>
        <taxon>Gunneridae</taxon>
        <taxon>Pentapetalae</taxon>
        <taxon>rosids</taxon>
        <taxon>Vitales</taxon>
        <taxon>Vitaceae</taxon>
        <taxon>Viteae</taxon>
        <taxon>Vitis</taxon>
    </lineage>
</organism>
<accession>A5B0B4</accession>
<dbReference type="InterPro" id="IPR001584">
    <property type="entry name" value="Integrase_cat-core"/>
</dbReference>
<protein>
    <recommendedName>
        <fullName evidence="1">Integrase catalytic domain-containing protein</fullName>
    </recommendedName>
</protein>
<dbReference type="GO" id="GO:0003676">
    <property type="term" value="F:nucleic acid binding"/>
    <property type="evidence" value="ECO:0007669"/>
    <property type="project" value="InterPro"/>
</dbReference>
<sequence length="328" mass="37018">MADAETRYSKVEQTILALQSVAQKLRSYFQAHPVNGVSRSSGSKVGLLLQSLTGEQLKECYRRKLGVKKRHKEVLRTGTLLEESKHAHRIWVQAARFTLIGDYLYKQSFGGPYLRCLHHSEAQYVLAELHEGVCGNHSGGRSLAHSAHLQGYYWPTMKRDAEAYVKRCDKCQRYAPIPHMPSVTLNPIASPWPFTQWGMDIVGPLPTMTIQKKFLLVATDYFSNTTLRTFCSKLKIKNLYSMPRYPQSNGQAKATNKTLLSALRKRLEQAKGRWVEELLGVLWTYRTTPGQPTGDTPFALTYGMEVVIPTKIGMPTARTAVQGQRDEG</sequence>
<dbReference type="InterPro" id="IPR012337">
    <property type="entry name" value="RNaseH-like_sf"/>
</dbReference>
<dbReference type="Pfam" id="PF17921">
    <property type="entry name" value="Integrase_H2C2"/>
    <property type="match status" value="1"/>
</dbReference>
<feature type="domain" description="Integrase catalytic" evidence="1">
    <location>
        <begin position="222"/>
        <end position="305"/>
    </location>
</feature>
<evidence type="ECO:0000259" key="1">
    <source>
        <dbReference type="PROSITE" id="PS50994"/>
    </source>
</evidence>
<proteinExistence type="predicted"/>
<dbReference type="PROSITE" id="PS50994">
    <property type="entry name" value="INTEGRASE"/>
    <property type="match status" value="1"/>
</dbReference>
<dbReference type="Gene3D" id="3.30.420.10">
    <property type="entry name" value="Ribonuclease H-like superfamily/Ribonuclease H"/>
    <property type="match status" value="2"/>
</dbReference>
<dbReference type="PANTHER" id="PTHR48475">
    <property type="entry name" value="RIBONUCLEASE H"/>
    <property type="match status" value="1"/>
</dbReference>
<reference evidence="2" key="1">
    <citation type="journal article" date="2007" name="PLoS ONE">
        <title>The first genome sequence of an elite grapevine cultivar (Pinot noir Vitis vinifera L.): coping with a highly heterozygous genome.</title>
        <authorList>
            <person name="Velasco R."/>
            <person name="Zharkikh A."/>
            <person name="Troggio M."/>
            <person name="Cartwright D.A."/>
            <person name="Cestaro A."/>
            <person name="Pruss D."/>
            <person name="Pindo M."/>
            <person name="FitzGerald L.M."/>
            <person name="Vezzulli S."/>
            <person name="Reid J."/>
            <person name="Malacarne G."/>
            <person name="Iliev D."/>
            <person name="Coppola G."/>
            <person name="Wardell B."/>
            <person name="Micheletti D."/>
            <person name="Macalma T."/>
            <person name="Facci M."/>
            <person name="Mitchell J.T."/>
            <person name="Perazzolli M."/>
            <person name="Eldredge G."/>
            <person name="Gatto P."/>
            <person name="Oyzerski R."/>
            <person name="Moretto M."/>
            <person name="Gutin N."/>
            <person name="Stefanini M."/>
            <person name="Chen Y."/>
            <person name="Segala C."/>
            <person name="Davenport C."/>
            <person name="Dematte L."/>
            <person name="Mraz A."/>
            <person name="Battilana J."/>
            <person name="Stormo K."/>
            <person name="Costa F."/>
            <person name="Tao Q."/>
            <person name="Si-Ammour A."/>
            <person name="Harkins T."/>
            <person name="Lackey A."/>
            <person name="Perbost C."/>
            <person name="Taillon B."/>
            <person name="Stella A."/>
            <person name="Solovyev V."/>
            <person name="Fawcett J.A."/>
            <person name="Sterck L."/>
            <person name="Vandepoele K."/>
            <person name="Grando S.M."/>
            <person name="Toppo S."/>
            <person name="Moser C."/>
            <person name="Lanchbury J."/>
            <person name="Bogden R."/>
            <person name="Skolnick M."/>
            <person name="Sgaramella V."/>
            <person name="Bhatnagar S.K."/>
            <person name="Fontana P."/>
            <person name="Gutin A."/>
            <person name="Van de Peer Y."/>
            <person name="Salamini F."/>
            <person name="Viola R."/>
        </authorList>
    </citation>
    <scope>NUCLEOTIDE SEQUENCE</scope>
</reference>
<dbReference type="EMBL" id="AM442217">
    <property type="protein sequence ID" value="CAN80647.1"/>
    <property type="molecule type" value="Genomic_DNA"/>
</dbReference>
<dbReference type="GO" id="GO:0015074">
    <property type="term" value="P:DNA integration"/>
    <property type="evidence" value="ECO:0007669"/>
    <property type="project" value="InterPro"/>
</dbReference>
<evidence type="ECO:0000313" key="2">
    <source>
        <dbReference type="EMBL" id="CAN80647.1"/>
    </source>
</evidence>
<gene>
    <name evidence="2" type="ORF">VITISV_028507</name>
</gene>
<dbReference type="PANTHER" id="PTHR48475:SF2">
    <property type="entry name" value="RIBONUCLEASE H"/>
    <property type="match status" value="1"/>
</dbReference>
<dbReference type="SUPFAM" id="SSF53098">
    <property type="entry name" value="Ribonuclease H-like"/>
    <property type="match status" value="1"/>
</dbReference>
<dbReference type="AlphaFoldDB" id="A5B0B4"/>
<dbReference type="InterPro" id="IPR036397">
    <property type="entry name" value="RNaseH_sf"/>
</dbReference>